<keyword evidence="4" id="KW-0460">Magnesium</keyword>
<keyword evidence="6" id="KW-0456">Lyase</keyword>
<dbReference type="EC" id="4.2.1.11" evidence="3"/>
<dbReference type="AlphaFoldDB" id="A0A8J2SQV2"/>
<dbReference type="Gene3D" id="3.20.20.120">
    <property type="entry name" value="Enolase-like C-terminal domain"/>
    <property type="match status" value="1"/>
</dbReference>
<dbReference type="EMBL" id="CAKKNE010000003">
    <property type="protein sequence ID" value="CAH0372661.1"/>
    <property type="molecule type" value="Genomic_DNA"/>
</dbReference>
<feature type="domain" description="Enolase N-terminal" evidence="8">
    <location>
        <begin position="59"/>
        <end position="175"/>
    </location>
</feature>
<comment type="similarity">
    <text evidence="2">Belongs to the enolase family.</text>
</comment>
<dbReference type="GO" id="GO:0000015">
    <property type="term" value="C:phosphopyruvate hydratase complex"/>
    <property type="evidence" value="ECO:0007669"/>
    <property type="project" value="InterPro"/>
</dbReference>
<evidence type="ECO:0000256" key="5">
    <source>
        <dbReference type="ARBA" id="ARBA00023152"/>
    </source>
</evidence>
<protein>
    <recommendedName>
        <fullName evidence="3">phosphopyruvate hydratase</fullName>
        <ecNumber evidence="3">4.2.1.11</ecNumber>
    </recommendedName>
</protein>
<name>A0A8J2SQV2_9STRA</name>
<proteinExistence type="inferred from homology"/>
<dbReference type="SMART" id="SM01192">
    <property type="entry name" value="Enolase_C"/>
    <property type="match status" value="1"/>
</dbReference>
<comment type="caution">
    <text evidence="9">The sequence shown here is derived from an EMBL/GenBank/DDBJ whole genome shotgun (WGS) entry which is preliminary data.</text>
</comment>
<evidence type="ECO:0000256" key="6">
    <source>
        <dbReference type="ARBA" id="ARBA00023239"/>
    </source>
</evidence>
<dbReference type="InterPro" id="IPR029017">
    <property type="entry name" value="Enolase-like_N"/>
</dbReference>
<sequence length="510" mass="51637">MGDKHLESERVVIETYLQEHGLETTLNDAVNAVVKARPRDPYVQLGKALLKASDGADAVAAVAAREILGSSGRPALEVEIETQRGTFVGVASSGPYDDDADRHGGKGLLKARDAARAALPEVLRGRDVGDQTAVDAILAEALQDGRLPANAVAAASAACCVAGAAHADVAPHAYIAKLAGQSGGAPRLPLPVVRIVDGQQAGAGATGLHVAGISVAPASSSSLEEALDLCAAVHEKVPAACVAKNVPPPAFGRGGGYALVVSGDRAAKALEVVVEACRLAGADDKVALSLECGAHALVAKSDADDDDEKSPAYDVEAFAYGDASFSKSGAEMVEDYAALLAAFPVDTLEDPFAEHDVDAFVQLKERLDAAANGDASAGPPPKKRGPVGGDSTCAVQLVGAACCGDGDAVDAFDERKTLNTLNVTLAKGRTVSGAVALAAHARGRGWGLVVSSDGDDGDAFAAHLAVGLRAGQFRAGGLQGAEHAAKYNALLRLATGGQQVAWAGADFRTA</sequence>
<dbReference type="GO" id="GO:0004634">
    <property type="term" value="F:phosphopyruvate hydratase activity"/>
    <property type="evidence" value="ECO:0007669"/>
    <property type="project" value="UniProtKB-EC"/>
</dbReference>
<dbReference type="Pfam" id="PF00113">
    <property type="entry name" value="Enolase_C"/>
    <property type="match status" value="2"/>
</dbReference>
<evidence type="ECO:0000256" key="4">
    <source>
        <dbReference type="ARBA" id="ARBA00022842"/>
    </source>
</evidence>
<dbReference type="Pfam" id="PF03952">
    <property type="entry name" value="Enolase_N"/>
    <property type="match status" value="1"/>
</dbReference>
<gene>
    <name evidence="9" type="ORF">PECAL_3P26740</name>
</gene>
<dbReference type="SMART" id="SM01193">
    <property type="entry name" value="Enolase_N"/>
    <property type="match status" value="1"/>
</dbReference>
<evidence type="ECO:0000259" key="8">
    <source>
        <dbReference type="SMART" id="SM01193"/>
    </source>
</evidence>
<dbReference type="InterPro" id="IPR020811">
    <property type="entry name" value="Enolase_N"/>
</dbReference>
<dbReference type="SUPFAM" id="SSF51604">
    <property type="entry name" value="Enolase C-terminal domain-like"/>
    <property type="match status" value="1"/>
</dbReference>
<dbReference type="SUPFAM" id="SSF54826">
    <property type="entry name" value="Enolase N-terminal domain-like"/>
    <property type="match status" value="1"/>
</dbReference>
<dbReference type="PANTHER" id="PTHR11902">
    <property type="entry name" value="ENOLASE"/>
    <property type="match status" value="1"/>
</dbReference>
<keyword evidence="10" id="KW-1185">Reference proteome</keyword>
<evidence type="ECO:0000256" key="3">
    <source>
        <dbReference type="ARBA" id="ARBA00012058"/>
    </source>
</evidence>
<dbReference type="UniPathway" id="UPA00109">
    <property type="reaction ID" value="UER00187"/>
</dbReference>
<reference evidence="9" key="1">
    <citation type="submission" date="2021-11" db="EMBL/GenBank/DDBJ databases">
        <authorList>
            <consortium name="Genoscope - CEA"/>
            <person name="William W."/>
        </authorList>
    </citation>
    <scope>NUCLEOTIDE SEQUENCE</scope>
</reference>
<evidence type="ECO:0000259" key="7">
    <source>
        <dbReference type="SMART" id="SM01192"/>
    </source>
</evidence>
<dbReference type="Gene3D" id="3.30.390.10">
    <property type="entry name" value="Enolase-like, N-terminal domain"/>
    <property type="match status" value="1"/>
</dbReference>
<dbReference type="InterPro" id="IPR020810">
    <property type="entry name" value="Enolase_C"/>
</dbReference>
<dbReference type="InterPro" id="IPR000941">
    <property type="entry name" value="Enolase"/>
</dbReference>
<dbReference type="Proteomes" id="UP000789595">
    <property type="component" value="Unassembled WGS sequence"/>
</dbReference>
<organism evidence="9 10">
    <name type="scientific">Pelagomonas calceolata</name>
    <dbReference type="NCBI Taxonomy" id="35677"/>
    <lineage>
        <taxon>Eukaryota</taxon>
        <taxon>Sar</taxon>
        <taxon>Stramenopiles</taxon>
        <taxon>Ochrophyta</taxon>
        <taxon>Pelagophyceae</taxon>
        <taxon>Pelagomonadales</taxon>
        <taxon>Pelagomonadaceae</taxon>
        <taxon>Pelagomonas</taxon>
    </lineage>
</organism>
<accession>A0A8J2SQV2</accession>
<evidence type="ECO:0000256" key="2">
    <source>
        <dbReference type="ARBA" id="ARBA00009604"/>
    </source>
</evidence>
<keyword evidence="5" id="KW-0324">Glycolysis</keyword>
<evidence type="ECO:0000313" key="10">
    <source>
        <dbReference type="Proteomes" id="UP000789595"/>
    </source>
</evidence>
<dbReference type="OrthoDB" id="157471at2759"/>
<comment type="pathway">
    <text evidence="1">Carbohydrate degradation; glycolysis; pyruvate from D-glyceraldehyde 3-phosphate: step 4/5.</text>
</comment>
<evidence type="ECO:0000256" key="1">
    <source>
        <dbReference type="ARBA" id="ARBA00005031"/>
    </source>
</evidence>
<dbReference type="InterPro" id="IPR036849">
    <property type="entry name" value="Enolase-like_C_sf"/>
</dbReference>
<dbReference type="GO" id="GO:0000287">
    <property type="term" value="F:magnesium ion binding"/>
    <property type="evidence" value="ECO:0007669"/>
    <property type="project" value="InterPro"/>
</dbReference>
<evidence type="ECO:0000313" key="9">
    <source>
        <dbReference type="EMBL" id="CAH0372661.1"/>
    </source>
</evidence>
<feature type="domain" description="Enolase C-terminal TIM barrel" evidence="7">
    <location>
        <begin position="185"/>
        <end position="510"/>
    </location>
</feature>
<dbReference type="GO" id="GO:0006096">
    <property type="term" value="P:glycolytic process"/>
    <property type="evidence" value="ECO:0007669"/>
    <property type="project" value="UniProtKB-UniPathway"/>
</dbReference>
<dbReference type="PANTHER" id="PTHR11902:SF1">
    <property type="entry name" value="ENOLASE"/>
    <property type="match status" value="1"/>
</dbReference>